<keyword evidence="2" id="KW-1185">Reference proteome</keyword>
<organism evidence="1 2">
    <name type="scientific">Flavobacterium segetis</name>
    <dbReference type="NCBI Taxonomy" id="271157"/>
    <lineage>
        <taxon>Bacteria</taxon>
        <taxon>Pseudomonadati</taxon>
        <taxon>Bacteroidota</taxon>
        <taxon>Flavobacteriia</taxon>
        <taxon>Flavobacteriales</taxon>
        <taxon>Flavobacteriaceae</taxon>
        <taxon>Flavobacterium</taxon>
    </lineage>
</organism>
<reference evidence="2" key="1">
    <citation type="submission" date="2016-11" db="EMBL/GenBank/DDBJ databases">
        <authorList>
            <person name="Varghese N."/>
            <person name="Submissions S."/>
        </authorList>
    </citation>
    <scope>NUCLEOTIDE SEQUENCE [LARGE SCALE GENOMIC DNA]</scope>
    <source>
        <strain evidence="2">DSM 19741</strain>
    </source>
</reference>
<accession>A0A1M5K0C8</accession>
<evidence type="ECO:0000313" key="1">
    <source>
        <dbReference type="EMBL" id="SHG45743.1"/>
    </source>
</evidence>
<proteinExistence type="predicted"/>
<evidence type="ECO:0000313" key="2">
    <source>
        <dbReference type="Proteomes" id="UP000184036"/>
    </source>
</evidence>
<dbReference type="OrthoDB" id="5701146at2"/>
<dbReference type="EMBL" id="FQWE01000014">
    <property type="protein sequence ID" value="SHG45743.1"/>
    <property type="molecule type" value="Genomic_DNA"/>
</dbReference>
<sequence>MKINPKNGIDQLIFGMKQNDVTAIYGKPDRNYKDEDDNVIFAYNKLKMRLTFYVEEDFKLGYIVASSADLSLFEHKIINRKIIDVKKDLAAKGISKFTQEEFDTFENYFNEENWIIFQTEFDEVVKFEIGAIINQKDEFDWKFKAKK</sequence>
<gene>
    <name evidence="1" type="ORF">SAMN05444396_11414</name>
</gene>
<name>A0A1M5K0C8_9FLAO</name>
<dbReference type="AlphaFoldDB" id="A0A1M5K0C8"/>
<dbReference type="RefSeq" id="WP_072993989.1">
    <property type="nucleotide sequence ID" value="NZ_FQWE01000014.1"/>
</dbReference>
<protein>
    <submittedName>
        <fullName evidence="1">Uncharacterized protein</fullName>
    </submittedName>
</protein>
<dbReference type="Proteomes" id="UP000184036">
    <property type="component" value="Unassembled WGS sequence"/>
</dbReference>